<evidence type="ECO:0000313" key="7">
    <source>
        <dbReference type="EMBL" id="SPN98953.1"/>
    </source>
</evidence>
<evidence type="ECO:0000256" key="6">
    <source>
        <dbReference type="SAM" id="SignalP"/>
    </source>
</evidence>
<reference evidence="7" key="1">
    <citation type="submission" date="2018-03" db="EMBL/GenBank/DDBJ databases">
        <authorList>
            <person name="Guldener U."/>
        </authorList>
    </citation>
    <scope>NUCLEOTIDE SEQUENCE</scope>
</reference>
<name>A0AAE8SS62_9PEZI</name>
<keyword evidence="8" id="KW-1185">Reference proteome</keyword>
<evidence type="ECO:0000313" key="8">
    <source>
        <dbReference type="Proteomes" id="UP001187682"/>
    </source>
</evidence>
<gene>
    <name evidence="7" type="ORF">DNG_01992</name>
</gene>
<feature type="compositionally biased region" description="Low complexity" evidence="5">
    <location>
        <begin position="27"/>
        <end position="39"/>
    </location>
</feature>
<keyword evidence="4 6" id="KW-0732">Signal</keyword>
<accession>A0AAE8SS62</accession>
<evidence type="ECO:0000256" key="4">
    <source>
        <dbReference type="ARBA" id="ARBA00022729"/>
    </source>
</evidence>
<feature type="region of interest" description="Disordered" evidence="5">
    <location>
        <begin position="27"/>
        <end position="52"/>
    </location>
</feature>
<feature type="signal peptide" evidence="6">
    <location>
        <begin position="1"/>
        <end position="16"/>
    </location>
</feature>
<sequence length="70" mass="7562">MRTSLAFLALVGAATAQFGGFFDQMFGNQGHGGQQQQRQNVPSDPSAYQRGYDSSRCDKYLCPDTLGTAP</sequence>
<comment type="caution">
    <text evidence="7">The sequence shown here is derived from an EMBL/GenBank/DDBJ whole genome shotgun (WGS) entry which is preliminary data.</text>
</comment>
<evidence type="ECO:0000256" key="5">
    <source>
        <dbReference type="SAM" id="MobiDB-lite"/>
    </source>
</evidence>
<dbReference type="Proteomes" id="UP001187682">
    <property type="component" value="Unassembled WGS sequence"/>
</dbReference>
<dbReference type="InterPro" id="IPR034543">
    <property type="entry name" value="LCL2"/>
</dbReference>
<evidence type="ECO:0000256" key="1">
    <source>
        <dbReference type="ARBA" id="ARBA00002208"/>
    </source>
</evidence>
<feature type="chain" id="PRO_5041993159" description="Long chronological lifespan protein 2" evidence="6">
    <location>
        <begin position="17"/>
        <end position="70"/>
    </location>
</feature>
<comment type="function">
    <text evidence="1">Probable component of the endoplasmic reticulum-associated degradation (ERAD) pathway.</text>
</comment>
<dbReference type="GO" id="GO:0036503">
    <property type="term" value="P:ERAD pathway"/>
    <property type="evidence" value="ECO:0007669"/>
    <property type="project" value="TreeGrafter"/>
</dbReference>
<dbReference type="AlphaFoldDB" id="A0AAE8SS62"/>
<dbReference type="PANTHER" id="PTHR38425">
    <property type="entry name" value="LONG CHRONOLOGICAL LIFESPAN PROTEIN 2"/>
    <property type="match status" value="1"/>
</dbReference>
<protein>
    <recommendedName>
        <fullName evidence="3">Long chronological lifespan protein 2</fullName>
    </recommendedName>
</protein>
<comment type="similarity">
    <text evidence="2">Belongs to the LCL2 family.</text>
</comment>
<organism evidence="7 8">
    <name type="scientific">Cephalotrichum gorgonifer</name>
    <dbReference type="NCBI Taxonomy" id="2041049"/>
    <lineage>
        <taxon>Eukaryota</taxon>
        <taxon>Fungi</taxon>
        <taxon>Dikarya</taxon>
        <taxon>Ascomycota</taxon>
        <taxon>Pezizomycotina</taxon>
        <taxon>Sordariomycetes</taxon>
        <taxon>Hypocreomycetidae</taxon>
        <taxon>Microascales</taxon>
        <taxon>Microascaceae</taxon>
        <taxon>Cephalotrichum</taxon>
    </lineage>
</organism>
<proteinExistence type="inferred from homology"/>
<evidence type="ECO:0000256" key="2">
    <source>
        <dbReference type="ARBA" id="ARBA00010545"/>
    </source>
</evidence>
<dbReference type="EMBL" id="ONZQ02000002">
    <property type="protein sequence ID" value="SPN98953.1"/>
    <property type="molecule type" value="Genomic_DNA"/>
</dbReference>
<evidence type="ECO:0000256" key="3">
    <source>
        <dbReference type="ARBA" id="ARBA00018534"/>
    </source>
</evidence>
<dbReference type="PANTHER" id="PTHR38425:SF1">
    <property type="entry name" value="LONG CHRONOLOGICAL LIFESPAN PROTEIN 2"/>
    <property type="match status" value="1"/>
</dbReference>